<dbReference type="InterPro" id="IPR000160">
    <property type="entry name" value="GGDEF_dom"/>
</dbReference>
<dbReference type="CDD" id="cd00130">
    <property type="entry name" value="PAS"/>
    <property type="match status" value="1"/>
</dbReference>
<dbReference type="InterPro" id="IPR050469">
    <property type="entry name" value="Diguanylate_Cyclase"/>
</dbReference>
<dbReference type="Pfam" id="PF00990">
    <property type="entry name" value="GGDEF"/>
    <property type="match status" value="1"/>
</dbReference>
<dbReference type="Proteomes" id="UP000318431">
    <property type="component" value="Unassembled WGS sequence"/>
</dbReference>
<evidence type="ECO:0000256" key="2">
    <source>
        <dbReference type="ARBA" id="ARBA00034247"/>
    </source>
</evidence>
<dbReference type="GO" id="GO:0052621">
    <property type="term" value="F:diguanylate cyclase activity"/>
    <property type="evidence" value="ECO:0007669"/>
    <property type="project" value="UniProtKB-EC"/>
</dbReference>
<evidence type="ECO:0000313" key="5">
    <source>
        <dbReference type="Proteomes" id="UP000318431"/>
    </source>
</evidence>
<dbReference type="EC" id="2.7.7.65" evidence="1"/>
<comment type="catalytic activity">
    <reaction evidence="2">
        <text>2 GTP = 3',3'-c-di-GMP + 2 diphosphate</text>
        <dbReference type="Rhea" id="RHEA:24898"/>
        <dbReference type="ChEBI" id="CHEBI:33019"/>
        <dbReference type="ChEBI" id="CHEBI:37565"/>
        <dbReference type="ChEBI" id="CHEBI:58805"/>
        <dbReference type="EC" id="2.7.7.65"/>
    </reaction>
</comment>
<dbReference type="InterPro" id="IPR029787">
    <property type="entry name" value="Nucleotide_cyclase"/>
</dbReference>
<dbReference type="SUPFAM" id="SSF55073">
    <property type="entry name" value="Nucleotide cyclase"/>
    <property type="match status" value="1"/>
</dbReference>
<dbReference type="PROSITE" id="PS50887">
    <property type="entry name" value="GGDEF"/>
    <property type="match status" value="1"/>
</dbReference>
<evidence type="ECO:0000256" key="1">
    <source>
        <dbReference type="ARBA" id="ARBA00012528"/>
    </source>
</evidence>
<dbReference type="EMBL" id="VLLB01000004">
    <property type="protein sequence ID" value="TWI65381.1"/>
    <property type="molecule type" value="Genomic_DNA"/>
</dbReference>
<dbReference type="NCBIfam" id="TIGR00229">
    <property type="entry name" value="sensory_box"/>
    <property type="match status" value="1"/>
</dbReference>
<dbReference type="Gene3D" id="3.30.70.270">
    <property type="match status" value="1"/>
</dbReference>
<dbReference type="SUPFAM" id="SSF55785">
    <property type="entry name" value="PYP-like sensor domain (PAS domain)"/>
    <property type="match status" value="1"/>
</dbReference>
<proteinExistence type="predicted"/>
<comment type="caution">
    <text evidence="4">The sequence shown here is derived from an EMBL/GenBank/DDBJ whole genome shotgun (WGS) entry which is preliminary data.</text>
</comment>
<accession>A0A562R8J4</accession>
<dbReference type="SMART" id="SM00267">
    <property type="entry name" value="GGDEF"/>
    <property type="match status" value="1"/>
</dbReference>
<evidence type="ECO:0000313" key="4">
    <source>
        <dbReference type="EMBL" id="TWI65381.1"/>
    </source>
</evidence>
<evidence type="ECO:0000259" key="3">
    <source>
        <dbReference type="PROSITE" id="PS50887"/>
    </source>
</evidence>
<dbReference type="NCBIfam" id="TIGR00254">
    <property type="entry name" value="GGDEF"/>
    <property type="match status" value="1"/>
</dbReference>
<dbReference type="PANTHER" id="PTHR45138">
    <property type="entry name" value="REGULATORY COMPONENTS OF SENSORY TRANSDUCTION SYSTEM"/>
    <property type="match status" value="1"/>
</dbReference>
<dbReference type="InterPro" id="IPR035965">
    <property type="entry name" value="PAS-like_dom_sf"/>
</dbReference>
<dbReference type="AlphaFoldDB" id="A0A562R8J4"/>
<organism evidence="4 5">
    <name type="scientific">Pseudoduganella lurida</name>
    <dbReference type="NCBI Taxonomy" id="1036180"/>
    <lineage>
        <taxon>Bacteria</taxon>
        <taxon>Pseudomonadati</taxon>
        <taxon>Pseudomonadota</taxon>
        <taxon>Betaproteobacteria</taxon>
        <taxon>Burkholderiales</taxon>
        <taxon>Oxalobacteraceae</taxon>
        <taxon>Telluria group</taxon>
        <taxon>Pseudoduganella</taxon>
    </lineage>
</organism>
<dbReference type="PANTHER" id="PTHR45138:SF9">
    <property type="entry name" value="DIGUANYLATE CYCLASE DGCM-RELATED"/>
    <property type="match status" value="1"/>
</dbReference>
<keyword evidence="5" id="KW-1185">Reference proteome</keyword>
<dbReference type="CDD" id="cd01949">
    <property type="entry name" value="GGDEF"/>
    <property type="match status" value="1"/>
</dbReference>
<dbReference type="GO" id="GO:0043709">
    <property type="term" value="P:cell adhesion involved in single-species biofilm formation"/>
    <property type="evidence" value="ECO:0007669"/>
    <property type="project" value="TreeGrafter"/>
</dbReference>
<gene>
    <name evidence="4" type="ORF">IP91_02789</name>
</gene>
<dbReference type="InterPro" id="IPR000014">
    <property type="entry name" value="PAS"/>
</dbReference>
<dbReference type="GO" id="GO:1902201">
    <property type="term" value="P:negative regulation of bacterial-type flagellum-dependent cell motility"/>
    <property type="evidence" value="ECO:0007669"/>
    <property type="project" value="TreeGrafter"/>
</dbReference>
<sequence length="437" mass="47581">MSGFPSGSDEAAEHEALIQFLYLAPVGLVQADMDGAITLINPISAQLLMPLSRDGGLDNLFTALQDVAPDLRASCERFAAPSGMVCDGQHLHLHGGQRNTPQILSLSLLKLNGQRLMAVLQDVTLQVQRERQLRQSDAWLNALLASITDYALVSLDGAGRVDQWNASIGRVTGHTQAIVGQPYSVFDPADATTPEGLRDRLREADDSGWSLDEGLRLRADGTPFWGSVLIAPLPERDPQAPDTDPAYSLVLRDITDRREASETWRQAIFSDHLTGVANRRAFFYAVEMELGRAQRFPRPVALVMLDLDHFKRINDTHGHAAGDAVLGAFAQALRGVFRAVDVVARLGGEEFAVLLPSTDVIQASAVVERLRAAIELQGVPWEGTEIRFTFSAGVASWDAQVAGVDALLHRADRAMYAAKAAGRNRIVRWSPDLEDAP</sequence>
<dbReference type="InterPro" id="IPR043128">
    <property type="entry name" value="Rev_trsase/Diguanyl_cyclase"/>
</dbReference>
<dbReference type="FunFam" id="3.30.70.270:FF:000001">
    <property type="entry name" value="Diguanylate cyclase domain protein"/>
    <property type="match status" value="1"/>
</dbReference>
<reference evidence="4 5" key="1">
    <citation type="journal article" date="2015" name="Stand. Genomic Sci.">
        <title>Genomic Encyclopedia of Bacterial and Archaeal Type Strains, Phase III: the genomes of soil and plant-associated and newly described type strains.</title>
        <authorList>
            <person name="Whitman W.B."/>
            <person name="Woyke T."/>
            <person name="Klenk H.P."/>
            <person name="Zhou Y."/>
            <person name="Lilburn T.G."/>
            <person name="Beck B.J."/>
            <person name="De Vos P."/>
            <person name="Vandamme P."/>
            <person name="Eisen J.A."/>
            <person name="Garrity G."/>
            <person name="Hugenholtz P."/>
            <person name="Kyrpides N.C."/>
        </authorList>
    </citation>
    <scope>NUCLEOTIDE SEQUENCE [LARGE SCALE GENOMIC DNA]</scope>
    <source>
        <strain evidence="4 5">CGMCC 1.10822</strain>
    </source>
</reference>
<dbReference type="GO" id="GO:0005886">
    <property type="term" value="C:plasma membrane"/>
    <property type="evidence" value="ECO:0007669"/>
    <property type="project" value="TreeGrafter"/>
</dbReference>
<feature type="domain" description="GGDEF" evidence="3">
    <location>
        <begin position="298"/>
        <end position="431"/>
    </location>
</feature>
<dbReference type="Gene3D" id="3.30.450.20">
    <property type="entry name" value="PAS domain"/>
    <property type="match status" value="1"/>
</dbReference>
<name>A0A562R8J4_9BURK</name>
<dbReference type="RefSeq" id="WP_229474389.1">
    <property type="nucleotide sequence ID" value="NZ_VLLB01000004.1"/>
</dbReference>
<protein>
    <recommendedName>
        <fullName evidence="1">diguanylate cyclase</fullName>
        <ecNumber evidence="1">2.7.7.65</ecNumber>
    </recommendedName>
</protein>